<dbReference type="Proteomes" id="UP000070544">
    <property type="component" value="Unassembled WGS sequence"/>
</dbReference>
<dbReference type="InterPro" id="IPR051947">
    <property type="entry name" value="Sentrin-specific_protease"/>
</dbReference>
<comment type="similarity">
    <text evidence="1">Belongs to the peptidase C48 family.</text>
</comment>
<keyword evidence="5" id="KW-0378">Hydrolase</keyword>
<keyword evidence="2" id="KW-0597">Phosphoprotein</keyword>
<dbReference type="Gene3D" id="1.10.418.20">
    <property type="match status" value="2"/>
</dbReference>
<keyword evidence="3" id="KW-0645">Protease</keyword>
<keyword evidence="9" id="KW-1185">Reference proteome</keyword>
<feature type="compositionally biased region" description="Polar residues" evidence="6">
    <location>
        <begin position="614"/>
        <end position="626"/>
    </location>
</feature>
<name>A0A139A7G2_GONPJ</name>
<feature type="region of interest" description="Disordered" evidence="6">
    <location>
        <begin position="311"/>
        <end position="366"/>
    </location>
</feature>
<feature type="region of interest" description="Disordered" evidence="6">
    <location>
        <begin position="1"/>
        <end position="133"/>
    </location>
</feature>
<evidence type="ECO:0000256" key="6">
    <source>
        <dbReference type="SAM" id="MobiDB-lite"/>
    </source>
</evidence>
<dbReference type="InterPro" id="IPR038765">
    <property type="entry name" value="Papain-like_cys_pep_sf"/>
</dbReference>
<evidence type="ECO:0000313" key="9">
    <source>
        <dbReference type="Proteomes" id="UP000070544"/>
    </source>
</evidence>
<dbReference type="PANTHER" id="PTHR46896">
    <property type="entry name" value="SENTRIN-SPECIFIC PROTEASE"/>
    <property type="match status" value="1"/>
</dbReference>
<protein>
    <recommendedName>
        <fullName evidence="7">Ubiquitin-like protease family profile domain-containing protein</fullName>
    </recommendedName>
</protein>
<dbReference type="Gene3D" id="3.30.310.130">
    <property type="entry name" value="Ubiquitin-related"/>
    <property type="match status" value="2"/>
</dbReference>
<dbReference type="InterPro" id="IPR003653">
    <property type="entry name" value="Peptidase_C48_C"/>
</dbReference>
<evidence type="ECO:0000256" key="4">
    <source>
        <dbReference type="ARBA" id="ARBA00022786"/>
    </source>
</evidence>
<dbReference type="GO" id="GO:0016926">
    <property type="term" value="P:protein desumoylation"/>
    <property type="evidence" value="ECO:0007669"/>
    <property type="project" value="TreeGrafter"/>
</dbReference>
<dbReference type="Pfam" id="PF02902">
    <property type="entry name" value="Peptidase_C48"/>
    <property type="match status" value="2"/>
</dbReference>
<reference evidence="8 9" key="1">
    <citation type="journal article" date="2015" name="Genome Biol. Evol.">
        <title>Phylogenomic analyses indicate that early fungi evolved digesting cell walls of algal ancestors of land plants.</title>
        <authorList>
            <person name="Chang Y."/>
            <person name="Wang S."/>
            <person name="Sekimoto S."/>
            <person name="Aerts A.L."/>
            <person name="Choi C."/>
            <person name="Clum A."/>
            <person name="LaButti K.M."/>
            <person name="Lindquist E.A."/>
            <person name="Yee Ngan C."/>
            <person name="Ohm R.A."/>
            <person name="Salamov A.A."/>
            <person name="Grigoriev I.V."/>
            <person name="Spatafora J.W."/>
            <person name="Berbee M.L."/>
        </authorList>
    </citation>
    <scope>NUCLEOTIDE SEQUENCE [LARGE SCALE GENOMIC DNA]</scope>
    <source>
        <strain evidence="8 9">JEL478</strain>
    </source>
</reference>
<proteinExistence type="inferred from homology"/>
<evidence type="ECO:0000259" key="7">
    <source>
        <dbReference type="PROSITE" id="PS50600"/>
    </source>
</evidence>
<sequence>MASANGGPLWKKPPNPIRKPGTQDVVPSPFYRGLGKPRGTSVGGHNDSTVDRADVPNHHLQPLSIFPPTLGHTRTSESSVIKPLTGDESALRPPTRRGRNGLPPGLGESAEDPIEVDLDDGPTSKFNVAPPRKKKVAQMKAKDGSIIPTNAPPKPFLLPLGRAFVGNKELDGDELTLVVNRDGSVVIRYNNNKLVAIENVNSLETCSAEPSMIVLTTTRPLGPAFTSHYVPHGAGMVTPKSQILLTAKSSEEAGAFFAQLQELDNWRNKYKELSKTPVRLDELCNTLKSLENISRATVKDVWSPEPGHYNSYADMEDSMSKPKQGARTSSKRRKMFESDDDDYEPSFGPAQGASSSDNKRSSFARTTRSAAATTTAVITTPTVPKEPTKEILIFEKVVIHSDDLLRLQPGEFLNDSIIEFYLKWLIQNVPNNSGLNIKEDVYVFNSFFYQHMTSGQNTDKHAMHKRVAKWTSKVDIFSKKILVVPINEYLHWYCVVIINPGKILEGADVSPLQRSVPAQVHEDTESPKTVDDVVFHIDGSSDAEMDERDDTAGKAKEARAEKAEMPAAGSESEYFGDASQANLSDGSDELTSGATMHLHSSNRPERQSIERTDGNSVGTRQMSSRESSPDPITLPVSHTPSRAQNSQRGKPKSKQAAPRGGALDRFVDFGLDEEERQSGYIVAFDSLGSIHRESVLSTLQGYLEVEAVLKKQCVKSADVLKRILAKGVPVQLNHCDCGVSLLEYIEKILRDLNRYLGLLLYSHKQPRR</sequence>
<dbReference type="STRING" id="1344416.A0A139A7G2"/>
<feature type="compositionally biased region" description="Basic and acidic residues" evidence="6">
    <location>
        <begin position="48"/>
        <end position="57"/>
    </location>
</feature>
<dbReference type="PROSITE" id="PS50600">
    <property type="entry name" value="ULP_PROTEASE"/>
    <property type="match status" value="1"/>
</dbReference>
<evidence type="ECO:0000256" key="5">
    <source>
        <dbReference type="ARBA" id="ARBA00022801"/>
    </source>
</evidence>
<dbReference type="GO" id="GO:0005634">
    <property type="term" value="C:nucleus"/>
    <property type="evidence" value="ECO:0007669"/>
    <property type="project" value="TreeGrafter"/>
</dbReference>
<feature type="region of interest" description="Disordered" evidence="6">
    <location>
        <begin position="539"/>
        <end position="659"/>
    </location>
</feature>
<feature type="compositionally biased region" description="Acidic residues" evidence="6">
    <location>
        <begin position="109"/>
        <end position="120"/>
    </location>
</feature>
<keyword evidence="4" id="KW-0833">Ubl conjugation pathway</keyword>
<feature type="compositionally biased region" description="Basic and acidic residues" evidence="6">
    <location>
        <begin position="550"/>
        <end position="564"/>
    </location>
</feature>
<dbReference type="OrthoDB" id="442460at2759"/>
<dbReference type="GO" id="GO:0070139">
    <property type="term" value="F:SUMO-specific endopeptidase activity"/>
    <property type="evidence" value="ECO:0007669"/>
    <property type="project" value="TreeGrafter"/>
</dbReference>
<evidence type="ECO:0000256" key="3">
    <source>
        <dbReference type="ARBA" id="ARBA00022670"/>
    </source>
</evidence>
<dbReference type="AlphaFoldDB" id="A0A139A7G2"/>
<accession>A0A139A7G2</accession>
<dbReference type="GO" id="GO:0006508">
    <property type="term" value="P:proteolysis"/>
    <property type="evidence" value="ECO:0007669"/>
    <property type="project" value="UniProtKB-KW"/>
</dbReference>
<organism evidence="8 9">
    <name type="scientific">Gonapodya prolifera (strain JEL478)</name>
    <name type="common">Monoblepharis prolifera</name>
    <dbReference type="NCBI Taxonomy" id="1344416"/>
    <lineage>
        <taxon>Eukaryota</taxon>
        <taxon>Fungi</taxon>
        <taxon>Fungi incertae sedis</taxon>
        <taxon>Chytridiomycota</taxon>
        <taxon>Chytridiomycota incertae sedis</taxon>
        <taxon>Monoblepharidomycetes</taxon>
        <taxon>Monoblepharidales</taxon>
        <taxon>Gonapodyaceae</taxon>
        <taxon>Gonapodya</taxon>
    </lineage>
</organism>
<evidence type="ECO:0000313" key="8">
    <source>
        <dbReference type="EMBL" id="KXS12634.1"/>
    </source>
</evidence>
<dbReference type="PANTHER" id="PTHR46896:SF3">
    <property type="entry name" value="FI06413P-RELATED"/>
    <property type="match status" value="1"/>
</dbReference>
<feature type="compositionally biased region" description="Basic and acidic residues" evidence="6">
    <location>
        <begin position="602"/>
        <end position="613"/>
    </location>
</feature>
<dbReference type="EMBL" id="KQ965786">
    <property type="protein sequence ID" value="KXS12634.1"/>
    <property type="molecule type" value="Genomic_DNA"/>
</dbReference>
<dbReference type="GO" id="GO:0005737">
    <property type="term" value="C:cytoplasm"/>
    <property type="evidence" value="ECO:0007669"/>
    <property type="project" value="TreeGrafter"/>
</dbReference>
<feature type="compositionally biased region" description="Polar residues" evidence="6">
    <location>
        <begin position="579"/>
        <end position="601"/>
    </location>
</feature>
<evidence type="ECO:0000256" key="2">
    <source>
        <dbReference type="ARBA" id="ARBA00022553"/>
    </source>
</evidence>
<evidence type="ECO:0000256" key="1">
    <source>
        <dbReference type="ARBA" id="ARBA00005234"/>
    </source>
</evidence>
<feature type="compositionally biased region" description="Polar residues" evidence="6">
    <location>
        <begin position="636"/>
        <end position="648"/>
    </location>
</feature>
<gene>
    <name evidence="8" type="ORF">M427DRAFT_157211</name>
</gene>
<feature type="domain" description="Ubiquitin-like protease family profile" evidence="7">
    <location>
        <begin position="397"/>
        <end position="748"/>
    </location>
</feature>
<dbReference type="SUPFAM" id="SSF54001">
    <property type="entry name" value="Cysteine proteinases"/>
    <property type="match status" value="1"/>
</dbReference>
<feature type="non-terminal residue" evidence="8">
    <location>
        <position position="768"/>
    </location>
</feature>